<protein>
    <submittedName>
        <fullName evidence="1">Uncharacterized protein</fullName>
    </submittedName>
</protein>
<dbReference type="EMBL" id="JAFNEN010000619">
    <property type="protein sequence ID" value="KAG8179577.1"/>
    <property type="molecule type" value="Genomic_DNA"/>
</dbReference>
<accession>A0AAV6U4X6</accession>
<evidence type="ECO:0000313" key="3">
    <source>
        <dbReference type="Proteomes" id="UP000827092"/>
    </source>
</evidence>
<name>A0AAV6U4X6_9ARAC</name>
<sequence length="70" mass="8222">MCTISILIIQDLAEEFEQDISHYFYSTNNQPLKSFTLRSNLKQGLKNLTPLFIITNMFNDCIQPYNFPIM</sequence>
<evidence type="ECO:0000313" key="1">
    <source>
        <dbReference type="EMBL" id="KAG8179577.1"/>
    </source>
</evidence>
<gene>
    <name evidence="2" type="ORF">JTE90_010808</name>
    <name evidence="1" type="ORF">JTE90_016143</name>
</gene>
<organism evidence="1 3">
    <name type="scientific">Oedothorax gibbosus</name>
    <dbReference type="NCBI Taxonomy" id="931172"/>
    <lineage>
        <taxon>Eukaryota</taxon>
        <taxon>Metazoa</taxon>
        <taxon>Ecdysozoa</taxon>
        <taxon>Arthropoda</taxon>
        <taxon>Chelicerata</taxon>
        <taxon>Arachnida</taxon>
        <taxon>Araneae</taxon>
        <taxon>Araneomorphae</taxon>
        <taxon>Entelegynae</taxon>
        <taxon>Araneoidea</taxon>
        <taxon>Linyphiidae</taxon>
        <taxon>Erigoninae</taxon>
        <taxon>Oedothorax</taxon>
    </lineage>
</organism>
<dbReference type="EMBL" id="JAFNEN010000086">
    <property type="protein sequence ID" value="KAG8195506.1"/>
    <property type="molecule type" value="Genomic_DNA"/>
</dbReference>
<dbReference type="AlphaFoldDB" id="A0AAV6U4X6"/>
<comment type="caution">
    <text evidence="1">The sequence shown here is derived from an EMBL/GenBank/DDBJ whole genome shotgun (WGS) entry which is preliminary data.</text>
</comment>
<keyword evidence="3" id="KW-1185">Reference proteome</keyword>
<reference evidence="1 3" key="1">
    <citation type="journal article" date="2022" name="Nat. Ecol. Evol.">
        <title>A masculinizing supergene underlies an exaggerated male reproductive morph in a spider.</title>
        <authorList>
            <person name="Hendrickx F."/>
            <person name="De Corte Z."/>
            <person name="Sonet G."/>
            <person name="Van Belleghem S.M."/>
            <person name="Kostlbacher S."/>
            <person name="Vangestel C."/>
        </authorList>
    </citation>
    <scope>NUCLEOTIDE SEQUENCE [LARGE SCALE GENOMIC DNA]</scope>
    <source>
        <strain evidence="1">W744_W776</strain>
    </source>
</reference>
<dbReference type="Proteomes" id="UP000827092">
    <property type="component" value="Unassembled WGS sequence"/>
</dbReference>
<proteinExistence type="predicted"/>
<evidence type="ECO:0000313" key="2">
    <source>
        <dbReference type="EMBL" id="KAG8195506.1"/>
    </source>
</evidence>